<dbReference type="EMBL" id="LT795073">
    <property type="protein sequence ID" value="SJX65989.1"/>
    <property type="molecule type" value="Genomic_DNA"/>
</dbReference>
<organism evidence="13 14">
    <name type="scientific">Sporisorium reilianum f. sp. reilianum</name>
    <dbReference type="NCBI Taxonomy" id="72559"/>
    <lineage>
        <taxon>Eukaryota</taxon>
        <taxon>Fungi</taxon>
        <taxon>Dikarya</taxon>
        <taxon>Basidiomycota</taxon>
        <taxon>Ustilaginomycotina</taxon>
        <taxon>Ustilaginomycetes</taxon>
        <taxon>Ustilaginales</taxon>
        <taxon>Ustilaginaceae</taxon>
        <taxon>Sporisorium</taxon>
    </lineage>
</organism>
<dbReference type="PRINTS" id="PR00122">
    <property type="entry name" value="VACATPASE"/>
</dbReference>
<evidence type="ECO:0000313" key="13">
    <source>
        <dbReference type="EMBL" id="SJX65989.1"/>
    </source>
</evidence>
<dbReference type="GO" id="GO:0046961">
    <property type="term" value="F:proton-transporting ATPase activity, rotational mechanism"/>
    <property type="evidence" value="ECO:0007669"/>
    <property type="project" value="InterPro"/>
</dbReference>
<evidence type="ECO:0000256" key="3">
    <source>
        <dbReference type="ARBA" id="ARBA00022448"/>
    </source>
</evidence>
<dbReference type="Proteomes" id="UP000239563">
    <property type="component" value="Chromosome XX"/>
</dbReference>
<evidence type="ECO:0000256" key="9">
    <source>
        <dbReference type="ARBA" id="ARBA00045519"/>
    </source>
</evidence>
<comment type="similarity">
    <text evidence="2 11">Belongs to the V-ATPase proteolipid subunit family.</text>
</comment>
<feature type="transmembrane region" description="Helical" evidence="11">
    <location>
        <begin position="44"/>
        <end position="76"/>
    </location>
</feature>
<evidence type="ECO:0000313" key="14">
    <source>
        <dbReference type="Proteomes" id="UP000239563"/>
    </source>
</evidence>
<feature type="transmembrane region" description="Helical" evidence="11">
    <location>
        <begin position="170"/>
        <end position="195"/>
    </location>
</feature>
<dbReference type="Gene3D" id="1.20.120.610">
    <property type="entry name" value="lithium bound rotor ring of v- atpase"/>
    <property type="match status" value="1"/>
</dbReference>
<dbReference type="GO" id="GO:0005774">
    <property type="term" value="C:vacuolar membrane"/>
    <property type="evidence" value="ECO:0007669"/>
    <property type="project" value="UniProtKB-ARBA"/>
</dbReference>
<sequence length="203" mass="20734">MVSTLALAGGSGLTTLSAVGLYMLLTGNGESFNIGAFLEETSPYAWAMIGIGLCIGLSVVGAGWGIFITGASILGASVRAPRITTKNLVSIIFCEVVAIYGVIMAIVFSAKITGNLDAGTDGLWSPNNYLTGHVLFWGGLTVGMCNLCCGVAVGITGSNAAVADAADPQLFVKILIVEVFSSILGLFGLIVGLIMTGSAEEFK</sequence>
<gene>
    <name evidence="13" type="ORF">SRS1_16543</name>
</gene>
<proteinExistence type="inferred from homology"/>
<comment type="subunit">
    <text evidence="10 11">V-ATPase is a heteromultimeric enzyme composed of a peripheral catalytic V1 complex (components A to H) attached to an integral membrane V0 proton pore complex (components: a, c, c', c'', d, e, f and VOA1). The decameric c-ring forms the proton-conducting pore, and is composed of eight proteolipid subunits c, one subunit c' and one subunit c''.</text>
</comment>
<evidence type="ECO:0000256" key="2">
    <source>
        <dbReference type="ARBA" id="ARBA00007296"/>
    </source>
</evidence>
<dbReference type="FunFam" id="1.20.120.610:FF:000002">
    <property type="entry name" value="V-type proton ATPase proteolipid subunit"/>
    <property type="match status" value="1"/>
</dbReference>
<comment type="function">
    <text evidence="11">Proton-conducting pore forming of the V0 complex of vacuolar(H+)-ATPase (V-ATPase), a multisubunit enzyme composed of a peripheral complex (V1) that hydrolyzes ATP and a membrane integral complex (V0) that translocates protons. V-ATPase is responsible for acidifying and maintaining the pH of intracellular compartments.</text>
</comment>
<feature type="domain" description="V-ATPase proteolipid subunit C-like" evidence="12">
    <location>
        <begin position="49"/>
        <end position="107"/>
    </location>
</feature>
<evidence type="ECO:0000259" key="12">
    <source>
        <dbReference type="Pfam" id="PF00137"/>
    </source>
</evidence>
<comment type="subcellular location">
    <subcellularLocation>
        <location evidence="1">Membrane</location>
        <topology evidence="1">Multi-pass membrane protein</topology>
    </subcellularLocation>
</comment>
<keyword evidence="5" id="KW-0375">Hydrogen ion transport</keyword>
<keyword evidence="6 11" id="KW-1133">Transmembrane helix</keyword>
<evidence type="ECO:0000256" key="5">
    <source>
        <dbReference type="ARBA" id="ARBA00022781"/>
    </source>
</evidence>
<evidence type="ECO:0000256" key="7">
    <source>
        <dbReference type="ARBA" id="ARBA00023065"/>
    </source>
</evidence>
<dbReference type="InterPro" id="IPR002379">
    <property type="entry name" value="ATPase_proteolipid_c-like_dom"/>
</dbReference>
<dbReference type="AlphaFoldDB" id="A0A2N8UMI4"/>
<keyword evidence="3 11" id="KW-0813">Transport</keyword>
<feature type="domain" description="V-ATPase proteolipid subunit C-like" evidence="12">
    <location>
        <begin position="137"/>
        <end position="195"/>
    </location>
</feature>
<evidence type="ECO:0000256" key="10">
    <source>
        <dbReference type="ARBA" id="ARBA00046480"/>
    </source>
</evidence>
<evidence type="ECO:0000256" key="6">
    <source>
        <dbReference type="ARBA" id="ARBA00022989"/>
    </source>
</evidence>
<reference evidence="13 14" key="1">
    <citation type="submission" date="2017-02" db="EMBL/GenBank/DDBJ databases">
        <authorList>
            <person name="Peterson S.W."/>
        </authorList>
    </citation>
    <scope>NUCLEOTIDE SEQUENCE [LARGE SCALE GENOMIC DNA]</scope>
    <source>
        <strain evidence="13 14">SRS1_H2-8</strain>
    </source>
</reference>
<dbReference type="GO" id="GO:0033179">
    <property type="term" value="C:proton-transporting V-type ATPase, V0 domain"/>
    <property type="evidence" value="ECO:0007669"/>
    <property type="project" value="InterPro"/>
</dbReference>
<dbReference type="CDD" id="cd18178">
    <property type="entry name" value="ATP-synt_Vo_c_ATP6F_rpt2"/>
    <property type="match status" value="1"/>
</dbReference>
<protein>
    <submittedName>
        <fullName evidence="13">Probable PPA1-H+-ATPase 23 KD subunit, vacuolar</fullName>
    </submittedName>
</protein>
<feature type="transmembrane region" description="Helical" evidence="11">
    <location>
        <begin position="88"/>
        <end position="114"/>
    </location>
</feature>
<feature type="transmembrane region" description="Helical" evidence="11">
    <location>
        <begin position="134"/>
        <end position="158"/>
    </location>
</feature>
<dbReference type="PANTHER" id="PTHR10263">
    <property type="entry name" value="V-TYPE PROTON ATPASE PROTEOLIPID SUBUNIT"/>
    <property type="match status" value="1"/>
</dbReference>
<keyword evidence="8 11" id="KW-0472">Membrane</keyword>
<dbReference type="SUPFAM" id="SSF81333">
    <property type="entry name" value="F1F0 ATP synthase subunit C"/>
    <property type="match status" value="2"/>
</dbReference>
<dbReference type="InterPro" id="IPR000245">
    <property type="entry name" value="ATPase_proteolipid_csu"/>
</dbReference>
<keyword evidence="4 11" id="KW-0812">Transmembrane</keyword>
<accession>A0A2N8UMI4</accession>
<dbReference type="InterPro" id="IPR035921">
    <property type="entry name" value="F/V-ATP_Csub_sf"/>
</dbReference>
<evidence type="ECO:0000256" key="4">
    <source>
        <dbReference type="ARBA" id="ARBA00022692"/>
    </source>
</evidence>
<comment type="function">
    <text evidence="9">Proton-conducting pore forming subunit of the V0 complex of vacuolar(H+)-ATPase (V-ATPase), a multisubunit enzyme composed of a peripheral complex (V1) that hydrolyzes ATP and a membrane integral complex (V0) that translocates protons. V-ATPase is responsible for acidifying and maintaining the pH of intracellular compartments.</text>
</comment>
<evidence type="ECO:0000256" key="11">
    <source>
        <dbReference type="RuleBase" id="RU363060"/>
    </source>
</evidence>
<evidence type="ECO:0000256" key="1">
    <source>
        <dbReference type="ARBA" id="ARBA00004141"/>
    </source>
</evidence>
<name>A0A2N8UMI4_9BASI</name>
<evidence type="ECO:0000256" key="8">
    <source>
        <dbReference type="ARBA" id="ARBA00023136"/>
    </source>
</evidence>
<dbReference type="Pfam" id="PF00137">
    <property type="entry name" value="ATP-synt_C"/>
    <property type="match status" value="2"/>
</dbReference>
<keyword evidence="7 11" id="KW-0406">Ion transport</keyword>
<dbReference type="CDD" id="cd18177">
    <property type="entry name" value="ATP-synt_Vo_c_ATP6F_rpt1"/>
    <property type="match status" value="1"/>
</dbReference>